<name>A0A2A6DYU4_9BACL</name>
<evidence type="ECO:0000313" key="2">
    <source>
        <dbReference type="EMBL" id="PDO10060.1"/>
    </source>
</evidence>
<gene>
    <name evidence="2" type="ORF">BLM47_09000</name>
</gene>
<evidence type="ECO:0000256" key="1">
    <source>
        <dbReference type="SAM" id="MobiDB-lite"/>
    </source>
</evidence>
<reference evidence="2 3" key="1">
    <citation type="submission" date="2016-12" db="EMBL/GenBank/DDBJ databases">
        <title>Candidatus Reconcilibacillus cellulovorans genome.</title>
        <authorList>
            <person name="Kolinko S."/>
            <person name="Wu Y.-W."/>
            <person name="Tachea F."/>
            <person name="Denzel E."/>
            <person name="Hiras J."/>
            <person name="Baecker N."/>
            <person name="Chan L.J."/>
            <person name="Eichorst S.A."/>
            <person name="Frey D."/>
            <person name="Adams P.D."/>
            <person name="Pray T."/>
            <person name="Tanjore D."/>
            <person name="Petzold C.J."/>
            <person name="Gladden J.M."/>
            <person name="Simmons B.A."/>
            <person name="Singer S.W."/>
        </authorList>
    </citation>
    <scope>NUCLEOTIDE SEQUENCE [LARGE SCALE GENOMIC DNA]</scope>
    <source>
        <strain evidence="2">JTherm</strain>
    </source>
</reference>
<organism evidence="2 3">
    <name type="scientific">Candidatus Reconcilbacillus cellulovorans</name>
    <dbReference type="NCBI Taxonomy" id="1906605"/>
    <lineage>
        <taxon>Bacteria</taxon>
        <taxon>Bacillati</taxon>
        <taxon>Bacillota</taxon>
        <taxon>Bacilli</taxon>
        <taxon>Bacillales</taxon>
        <taxon>Paenibacillaceae</taxon>
        <taxon>Candidatus Reconcilbacillus</taxon>
    </lineage>
</organism>
<comment type="caution">
    <text evidence="2">The sequence shown here is derived from an EMBL/GenBank/DDBJ whole genome shotgun (WGS) entry which is preliminary data.</text>
</comment>
<dbReference type="AlphaFoldDB" id="A0A2A6DYU4"/>
<accession>A0A2A6DYU4</accession>
<evidence type="ECO:0000313" key="3">
    <source>
        <dbReference type="Proteomes" id="UP000243688"/>
    </source>
</evidence>
<protein>
    <submittedName>
        <fullName evidence="2">Uncharacterized protein</fullName>
    </submittedName>
</protein>
<dbReference type="EMBL" id="MOXJ01000020">
    <property type="protein sequence ID" value="PDO10060.1"/>
    <property type="molecule type" value="Genomic_DNA"/>
</dbReference>
<feature type="region of interest" description="Disordered" evidence="1">
    <location>
        <begin position="31"/>
        <end position="50"/>
    </location>
</feature>
<proteinExistence type="predicted"/>
<dbReference type="Proteomes" id="UP000243688">
    <property type="component" value="Unassembled WGS sequence"/>
</dbReference>
<sequence>MSRSVAQFFLLVLLSAFCLFLGIDIASRNGADASRSAAGPDREVFRPMPVFPEPTPVADERYRFSTAEPFEDHSCGARSVLCPKSRSERDREPTIARIGNGIGDLFHRTAYHAVDGVTSLLSRLTD</sequence>